<dbReference type="Gene3D" id="3.40.190.10">
    <property type="entry name" value="Periplasmic binding protein-like II"/>
    <property type="match status" value="1"/>
</dbReference>
<comment type="caution">
    <text evidence="3">The sequence shown here is derived from an EMBL/GenBank/DDBJ whole genome shotgun (WGS) entry which is preliminary data.</text>
</comment>
<reference evidence="3 4" key="1">
    <citation type="submission" date="2018-08" db="EMBL/GenBank/DDBJ databases">
        <title>Sequencing the genomes of 1000 actinobacteria strains.</title>
        <authorList>
            <person name="Klenk H.-P."/>
        </authorList>
    </citation>
    <scope>NUCLEOTIDE SEQUENCE [LARGE SCALE GENOMIC DNA]</scope>
    <source>
        <strain evidence="3 4">DSM 22891</strain>
    </source>
</reference>
<dbReference type="PROSITE" id="PS51257">
    <property type="entry name" value="PROKAR_LIPOPROTEIN"/>
    <property type="match status" value="1"/>
</dbReference>
<dbReference type="Gene3D" id="3.40.190.120">
    <property type="entry name" value="Osmoprotection protein (prox), domain 2"/>
    <property type="match status" value="1"/>
</dbReference>
<feature type="domain" description="ABC-type glycine betaine transport system substrate-binding" evidence="2">
    <location>
        <begin position="53"/>
        <end position="321"/>
    </location>
</feature>
<dbReference type="RefSeq" id="WP_115851590.1">
    <property type="nucleotide sequence ID" value="NZ_QTUC01000001.1"/>
</dbReference>
<dbReference type="Proteomes" id="UP000256485">
    <property type="component" value="Unassembled WGS sequence"/>
</dbReference>
<dbReference type="SUPFAM" id="SSF53850">
    <property type="entry name" value="Periplasmic binding protein-like II"/>
    <property type="match status" value="1"/>
</dbReference>
<organism evidence="3 4">
    <name type="scientific">Thermasporomyces composti</name>
    <dbReference type="NCBI Taxonomy" id="696763"/>
    <lineage>
        <taxon>Bacteria</taxon>
        <taxon>Bacillati</taxon>
        <taxon>Actinomycetota</taxon>
        <taxon>Actinomycetes</taxon>
        <taxon>Propionibacteriales</taxon>
        <taxon>Nocardioidaceae</taxon>
        <taxon>Thermasporomyces</taxon>
    </lineage>
</organism>
<protein>
    <submittedName>
        <fullName evidence="3">Osmoprotectant transport system substrate-binding protein</fullName>
    </submittedName>
</protein>
<dbReference type="AlphaFoldDB" id="A0A3D9V908"/>
<accession>A0A3D9V908</accession>
<proteinExistence type="predicted"/>
<dbReference type="CDD" id="cd13611">
    <property type="entry name" value="PBP2_YehZ"/>
    <property type="match status" value="1"/>
</dbReference>
<feature type="chain" id="PRO_5039606341" evidence="1">
    <location>
        <begin position="24"/>
        <end position="327"/>
    </location>
</feature>
<keyword evidence="1" id="KW-0732">Signal</keyword>
<dbReference type="GO" id="GO:0022857">
    <property type="term" value="F:transmembrane transporter activity"/>
    <property type="evidence" value="ECO:0007669"/>
    <property type="project" value="InterPro"/>
</dbReference>
<dbReference type="GO" id="GO:0043190">
    <property type="term" value="C:ATP-binding cassette (ABC) transporter complex"/>
    <property type="evidence" value="ECO:0007669"/>
    <property type="project" value="InterPro"/>
</dbReference>
<keyword evidence="4" id="KW-1185">Reference proteome</keyword>
<dbReference type="InterPro" id="IPR007210">
    <property type="entry name" value="ABC_Gly_betaine_transp_sub-bd"/>
</dbReference>
<dbReference type="EMBL" id="QTUC01000001">
    <property type="protein sequence ID" value="REF38268.1"/>
    <property type="molecule type" value="Genomic_DNA"/>
</dbReference>
<sequence length="327" mass="35904">MTRRRPRRQVVALAAVVVSSLLATGCGLKSAEQFTPAAEPGSIKPVPELEGVRIVVGSKDFTEQLILGKMAVILLRVAGADAVDQTGIAGSVATRQALLNGEIDATWDYTGTAWISYLGQTKPVPGRMAQWRAVRRADARNGVEWYPPAPLNNTYAFAVRAQTARRLGISELSDLAGVPREELTFCVDSEFASRDDGFEPMLDTYGVPLDDVVPRRNVRIMDAGVIYDATARGRCTFGEVFTTDGRIKALNLVVLEDDKGFFPNYNVAFNIRSDVARRYPQIRKVIEPVSAELTTEVMQDLNARVDVDGEDPGLVARDWLRSKGFVR</sequence>
<feature type="signal peptide" evidence="1">
    <location>
        <begin position="1"/>
        <end position="23"/>
    </location>
</feature>
<gene>
    <name evidence="3" type="ORF">DFJ64_3743</name>
</gene>
<evidence type="ECO:0000313" key="3">
    <source>
        <dbReference type="EMBL" id="REF38268.1"/>
    </source>
</evidence>
<dbReference type="OrthoDB" id="9781705at2"/>
<evidence type="ECO:0000259" key="2">
    <source>
        <dbReference type="Pfam" id="PF04069"/>
    </source>
</evidence>
<evidence type="ECO:0000313" key="4">
    <source>
        <dbReference type="Proteomes" id="UP000256485"/>
    </source>
</evidence>
<evidence type="ECO:0000256" key="1">
    <source>
        <dbReference type="SAM" id="SignalP"/>
    </source>
</evidence>
<dbReference type="Pfam" id="PF04069">
    <property type="entry name" value="OpuAC"/>
    <property type="match status" value="1"/>
</dbReference>
<name>A0A3D9V908_THECX</name>